<proteinExistence type="predicted"/>
<dbReference type="SMART" id="SM00175">
    <property type="entry name" value="RAB"/>
    <property type="match status" value="1"/>
</dbReference>
<accession>A0AAV7Y581</accession>
<organism evidence="3 5">
    <name type="scientific">Anaeramoeba flamelloides</name>
    <dbReference type="NCBI Taxonomy" id="1746091"/>
    <lineage>
        <taxon>Eukaryota</taxon>
        <taxon>Metamonada</taxon>
        <taxon>Anaeramoebidae</taxon>
        <taxon>Anaeramoeba</taxon>
    </lineage>
</organism>
<dbReference type="PROSITE" id="PS51421">
    <property type="entry name" value="RAS"/>
    <property type="match status" value="1"/>
</dbReference>
<dbReference type="SUPFAM" id="SSF52540">
    <property type="entry name" value="P-loop containing nucleoside triphosphate hydrolases"/>
    <property type="match status" value="1"/>
</dbReference>
<evidence type="ECO:0000313" key="5">
    <source>
        <dbReference type="Proteomes" id="UP001146793"/>
    </source>
</evidence>
<dbReference type="InterPro" id="IPR050227">
    <property type="entry name" value="Rab"/>
</dbReference>
<gene>
    <name evidence="3" type="ORF">M0812_27341</name>
    <name evidence="4" type="ORF">M0813_04456</name>
</gene>
<dbReference type="SMART" id="SM00174">
    <property type="entry name" value="RHO"/>
    <property type="match status" value="1"/>
</dbReference>
<dbReference type="CDD" id="cd01860">
    <property type="entry name" value="Rab5_related"/>
    <property type="match status" value="1"/>
</dbReference>
<sequence>MTSENKIYSFKIVIIGESSVGKSSLLLRFHKNQFSNKCEPTIGASHVQKTINTFDKQFQLLIWDTAGQEQYHSLAPMYYRGARGALVVYDQTVRESFNKAKKWVDELKTQVSQNVRIVLCANKSDLENKNVDIEEVKTYCEENEMLLFQTSAKTGENVHEAFMGLIKLLPNKEGEVEEIEEKQENYVYLNNLTKKNDKKKGCC</sequence>
<keyword evidence="6" id="KW-1185">Reference proteome</keyword>
<reference evidence="3" key="2">
    <citation type="submission" date="2022-08" db="EMBL/GenBank/DDBJ databases">
        <title>Novel sulphate-reducing endosymbionts in the free-living metamonad Anaeramoeba.</title>
        <authorList>
            <person name="Jerlstrom-Hultqvist J."/>
            <person name="Cepicka I."/>
            <person name="Gallot-Lavallee L."/>
            <person name="Salas-Leiva D."/>
            <person name="Curtis B.A."/>
            <person name="Zahonova K."/>
            <person name="Pipaliya S."/>
            <person name="Dacks J."/>
            <person name="Roger A.J."/>
        </authorList>
    </citation>
    <scope>NUCLEOTIDE SEQUENCE</scope>
    <source>
        <strain evidence="3">Busselton2</strain>
    </source>
</reference>
<dbReference type="EMBL" id="JAOAOG010000287">
    <property type="protein sequence ID" value="KAJ6232929.1"/>
    <property type="molecule type" value="Genomic_DNA"/>
</dbReference>
<dbReference type="Gene3D" id="3.40.50.300">
    <property type="entry name" value="P-loop containing nucleotide triphosphate hydrolases"/>
    <property type="match status" value="1"/>
</dbReference>
<dbReference type="Pfam" id="PF00071">
    <property type="entry name" value="Ras"/>
    <property type="match status" value="1"/>
</dbReference>
<evidence type="ECO:0000313" key="3">
    <source>
        <dbReference type="EMBL" id="KAJ3424913.1"/>
    </source>
</evidence>
<keyword evidence="1" id="KW-0547">Nucleotide-binding</keyword>
<dbReference type="PROSITE" id="PS51417">
    <property type="entry name" value="ARF"/>
    <property type="match status" value="1"/>
</dbReference>
<dbReference type="InterPro" id="IPR027417">
    <property type="entry name" value="P-loop_NTPase"/>
</dbReference>
<dbReference type="SMART" id="SM00176">
    <property type="entry name" value="RAN"/>
    <property type="match status" value="1"/>
</dbReference>
<dbReference type="AlphaFoldDB" id="A0AAV7Y581"/>
<dbReference type="GO" id="GO:0005525">
    <property type="term" value="F:GTP binding"/>
    <property type="evidence" value="ECO:0007669"/>
    <property type="project" value="UniProtKB-KW"/>
</dbReference>
<comment type="caution">
    <text evidence="3">The sequence shown here is derived from an EMBL/GenBank/DDBJ whole genome shotgun (WGS) entry which is preliminary data.</text>
</comment>
<dbReference type="SMART" id="SM00173">
    <property type="entry name" value="RAS"/>
    <property type="match status" value="1"/>
</dbReference>
<keyword evidence="2" id="KW-0342">GTP-binding</keyword>
<dbReference type="PROSITE" id="PS51420">
    <property type="entry name" value="RHO"/>
    <property type="match status" value="1"/>
</dbReference>
<dbReference type="PROSITE" id="PS51419">
    <property type="entry name" value="RAB"/>
    <property type="match status" value="1"/>
</dbReference>
<evidence type="ECO:0000256" key="1">
    <source>
        <dbReference type="ARBA" id="ARBA00022741"/>
    </source>
</evidence>
<dbReference type="InterPro" id="IPR005225">
    <property type="entry name" value="Small_GTP-bd"/>
</dbReference>
<dbReference type="Proteomes" id="UP001146793">
    <property type="component" value="Unassembled WGS sequence"/>
</dbReference>
<dbReference type="EMBL" id="JANTQA010000070">
    <property type="protein sequence ID" value="KAJ3424913.1"/>
    <property type="molecule type" value="Genomic_DNA"/>
</dbReference>
<evidence type="ECO:0000313" key="6">
    <source>
        <dbReference type="Proteomes" id="UP001150062"/>
    </source>
</evidence>
<dbReference type="InterPro" id="IPR001806">
    <property type="entry name" value="Small_GTPase"/>
</dbReference>
<dbReference type="PANTHER" id="PTHR47977">
    <property type="entry name" value="RAS-RELATED PROTEIN RAB"/>
    <property type="match status" value="1"/>
</dbReference>
<dbReference type="GO" id="GO:0003924">
    <property type="term" value="F:GTPase activity"/>
    <property type="evidence" value="ECO:0007669"/>
    <property type="project" value="InterPro"/>
</dbReference>
<evidence type="ECO:0000313" key="4">
    <source>
        <dbReference type="EMBL" id="KAJ6232929.1"/>
    </source>
</evidence>
<reference evidence="4" key="1">
    <citation type="submission" date="2022-08" db="EMBL/GenBank/DDBJ databases">
        <title>Novel sulfate-reducing endosymbionts in the free-living metamonad Anaeramoeba.</title>
        <authorList>
            <person name="Jerlstrom-Hultqvist J."/>
            <person name="Cepicka I."/>
            <person name="Gallot-Lavallee L."/>
            <person name="Salas-Leiva D."/>
            <person name="Curtis B.A."/>
            <person name="Zahonova K."/>
            <person name="Pipaliya S."/>
            <person name="Dacks J."/>
            <person name="Roger A.J."/>
        </authorList>
    </citation>
    <scope>NUCLEOTIDE SEQUENCE</scope>
    <source>
        <strain evidence="4">Schooner1</strain>
    </source>
</reference>
<dbReference type="FunFam" id="3.40.50.300:FF:000808">
    <property type="entry name" value="Small GTP-binding protein, putative"/>
    <property type="match status" value="1"/>
</dbReference>
<protein>
    <submittedName>
        <fullName evidence="3">Ras-related protein rab-5c</fullName>
    </submittedName>
</protein>
<name>A0AAV7Y581_9EUKA</name>
<dbReference type="PRINTS" id="PR00449">
    <property type="entry name" value="RASTRNSFRMNG"/>
</dbReference>
<dbReference type="NCBIfam" id="TIGR00231">
    <property type="entry name" value="small_GTP"/>
    <property type="match status" value="1"/>
</dbReference>
<dbReference type="Proteomes" id="UP001150062">
    <property type="component" value="Unassembled WGS sequence"/>
</dbReference>
<evidence type="ECO:0000256" key="2">
    <source>
        <dbReference type="ARBA" id="ARBA00023134"/>
    </source>
</evidence>